<comment type="similarity">
    <text evidence="1">Belongs to the peptidase S58 family.</text>
</comment>
<accession>A0ABV1Y607</accession>
<comment type="caution">
    <text evidence="2">The sequence shown here is derived from an EMBL/GenBank/DDBJ whole genome shotgun (WGS) entry which is preliminary data.</text>
</comment>
<dbReference type="CDD" id="cd02253">
    <property type="entry name" value="DmpA"/>
    <property type="match status" value="1"/>
</dbReference>
<dbReference type="SUPFAM" id="SSF56266">
    <property type="entry name" value="DmpA/ArgJ-like"/>
    <property type="match status" value="1"/>
</dbReference>
<protein>
    <submittedName>
        <fullName evidence="2">P1 family peptidase</fullName>
    </submittedName>
</protein>
<proteinExistence type="inferred from homology"/>
<name>A0ABV1Y607_9ACTN</name>
<evidence type="ECO:0000256" key="1">
    <source>
        <dbReference type="ARBA" id="ARBA00007068"/>
    </source>
</evidence>
<sequence>MSTETNGASAGSLRARDLGIPFDGMPGERNALVDVAGVEIGHTTLISEKARARTGATAIHPRGRAGVGEAVAAGVHSFNGNGELTGSHWIREAGSFATPIVLTSTHAVGDAHRGVIDWMLRERPGLGERWLLPVVGETWDGRLNDATVRHLLSDDIIAALDAASADTLAEGPVGGGTGMICYGRKGGNGTASRLVDYEGESYAVGVFLQANFGDAHELRVMGRPLATPPVDGNAISTAPAGAGSLIVVVGTDAPLLPGQCAALARRVSLGVGRTGTAGSHFSGDIFLAFSTANTGAFGSQPPASGRPGETATLDTVQTVPWGCMDPFYTAVVQATEEAILNALVAGRDVHGPKGLLVAGVDHDEVRSLFVQKTEEAVR</sequence>
<reference evidence="2 3" key="1">
    <citation type="submission" date="2024-06" db="EMBL/GenBank/DDBJ databases">
        <title>The Natural Products Discovery Center: Release of the First 8490 Sequenced Strains for Exploring Actinobacteria Biosynthetic Diversity.</title>
        <authorList>
            <person name="Kalkreuter E."/>
            <person name="Kautsar S.A."/>
            <person name="Yang D."/>
            <person name="Bader C.D."/>
            <person name="Teijaro C.N."/>
            <person name="Fluegel L."/>
            <person name="Davis C.M."/>
            <person name="Simpson J.R."/>
            <person name="Lauterbach L."/>
            <person name="Steele A.D."/>
            <person name="Gui C."/>
            <person name="Meng S."/>
            <person name="Li G."/>
            <person name="Viehrig K."/>
            <person name="Ye F."/>
            <person name="Su P."/>
            <person name="Kiefer A.F."/>
            <person name="Nichols A."/>
            <person name="Cepeda A.J."/>
            <person name="Yan W."/>
            <person name="Fan B."/>
            <person name="Jiang Y."/>
            <person name="Adhikari A."/>
            <person name="Zheng C.-J."/>
            <person name="Schuster L."/>
            <person name="Cowan T.M."/>
            <person name="Smanski M.J."/>
            <person name="Chevrette M.G."/>
            <person name="De Carvalho L.P.S."/>
            <person name="Shen B."/>
        </authorList>
    </citation>
    <scope>NUCLEOTIDE SEQUENCE [LARGE SCALE GENOMIC DNA]</scope>
    <source>
        <strain evidence="2 3">NPDC000155</strain>
    </source>
</reference>
<dbReference type="EMBL" id="JBEPFB010000031">
    <property type="protein sequence ID" value="MER7379295.1"/>
    <property type="molecule type" value="Genomic_DNA"/>
</dbReference>
<dbReference type="PANTHER" id="PTHR36512">
    <property type="entry name" value="D-AMINOPEPTIDASE"/>
    <property type="match status" value="1"/>
</dbReference>
<organism evidence="2 3">
    <name type="scientific">Streptomyces lanatus</name>
    <dbReference type="NCBI Taxonomy" id="66900"/>
    <lineage>
        <taxon>Bacteria</taxon>
        <taxon>Bacillati</taxon>
        <taxon>Actinomycetota</taxon>
        <taxon>Actinomycetes</taxon>
        <taxon>Kitasatosporales</taxon>
        <taxon>Streptomycetaceae</taxon>
        <taxon>Streptomyces</taxon>
    </lineage>
</organism>
<dbReference type="Gene3D" id="3.60.70.12">
    <property type="entry name" value="L-amino peptidase D-ALA esterase/amidase"/>
    <property type="match status" value="1"/>
</dbReference>
<evidence type="ECO:0000313" key="2">
    <source>
        <dbReference type="EMBL" id="MER7379295.1"/>
    </source>
</evidence>
<dbReference type="RefSeq" id="WP_190075843.1">
    <property type="nucleotide sequence ID" value="NZ_BNBM01000029.1"/>
</dbReference>
<dbReference type="InterPro" id="IPR016117">
    <property type="entry name" value="ArgJ-like_dom_sf"/>
</dbReference>
<keyword evidence="3" id="KW-1185">Reference proteome</keyword>
<dbReference type="Proteomes" id="UP001486207">
    <property type="component" value="Unassembled WGS sequence"/>
</dbReference>
<gene>
    <name evidence="2" type="ORF">ABT384_42605</name>
</gene>
<dbReference type="PANTHER" id="PTHR36512:SF3">
    <property type="entry name" value="BLR5678 PROTEIN"/>
    <property type="match status" value="1"/>
</dbReference>
<dbReference type="Pfam" id="PF03576">
    <property type="entry name" value="Peptidase_S58"/>
    <property type="match status" value="1"/>
</dbReference>
<dbReference type="InterPro" id="IPR005321">
    <property type="entry name" value="Peptidase_S58_DmpA"/>
</dbReference>
<evidence type="ECO:0000313" key="3">
    <source>
        <dbReference type="Proteomes" id="UP001486207"/>
    </source>
</evidence>